<dbReference type="InterPro" id="IPR047640">
    <property type="entry name" value="RpiR-like"/>
</dbReference>
<dbReference type="InterPro" id="IPR001347">
    <property type="entry name" value="SIS_dom"/>
</dbReference>
<dbReference type="GO" id="GO:0003700">
    <property type="term" value="F:DNA-binding transcription factor activity"/>
    <property type="evidence" value="ECO:0007669"/>
    <property type="project" value="InterPro"/>
</dbReference>
<accession>A0A502G8W6</accession>
<dbReference type="GO" id="GO:0097367">
    <property type="term" value="F:carbohydrate derivative binding"/>
    <property type="evidence" value="ECO:0007669"/>
    <property type="project" value="InterPro"/>
</dbReference>
<sequence>MCSNLRGRGDGMTVDAGRAGLLDELQRRYAGLSPRLRQAARHILDHPNQAALSTVTALSEAAGVQPSALIRLAQAVGFSGFSEMQKVLRSALAAASPSYGERVHQLRAAGAESGAMGLLRQAGALNQLSLQNLLDTVDAAALDRAVALLARAPLVHVVGQRRSHPVAGYIAYGLTRSGRAARLLAGAAGMLRDEAETMRPGDALVVISLHPYSADAVETAAWAAEHGVSVVALSDGPLSPLLASASVALDVRDAELFGFRSLVAQMCLAQVLVLGVLQAGTPGHA</sequence>
<dbReference type="InterPro" id="IPR000281">
    <property type="entry name" value="HTH_RpiR"/>
</dbReference>
<evidence type="ECO:0000259" key="5">
    <source>
        <dbReference type="PROSITE" id="PS51464"/>
    </source>
</evidence>
<comment type="caution">
    <text evidence="6">The sequence shown here is derived from an EMBL/GenBank/DDBJ whole genome shotgun (WGS) entry which is preliminary data.</text>
</comment>
<dbReference type="InterPro" id="IPR035472">
    <property type="entry name" value="RpiR-like_SIS"/>
</dbReference>
<dbReference type="SUPFAM" id="SSF46689">
    <property type="entry name" value="Homeodomain-like"/>
    <property type="match status" value="1"/>
</dbReference>
<keyword evidence="3" id="KW-0804">Transcription</keyword>
<dbReference type="InterPro" id="IPR046348">
    <property type="entry name" value="SIS_dom_sf"/>
</dbReference>
<evidence type="ECO:0000256" key="3">
    <source>
        <dbReference type="ARBA" id="ARBA00023163"/>
    </source>
</evidence>
<dbReference type="GO" id="GO:1901135">
    <property type="term" value="P:carbohydrate derivative metabolic process"/>
    <property type="evidence" value="ECO:0007669"/>
    <property type="project" value="InterPro"/>
</dbReference>
<protein>
    <submittedName>
        <fullName evidence="6">MurR/RpiR family transcriptional regulator</fullName>
    </submittedName>
</protein>
<name>A0A502G8W6_9PROT</name>
<evidence type="ECO:0000259" key="4">
    <source>
        <dbReference type="PROSITE" id="PS51071"/>
    </source>
</evidence>
<evidence type="ECO:0000256" key="1">
    <source>
        <dbReference type="ARBA" id="ARBA00023015"/>
    </source>
</evidence>
<dbReference type="GO" id="GO:0003677">
    <property type="term" value="F:DNA binding"/>
    <property type="evidence" value="ECO:0007669"/>
    <property type="project" value="UniProtKB-KW"/>
</dbReference>
<reference evidence="6 7" key="1">
    <citation type="journal article" date="2019" name="Environ. Microbiol.">
        <title>Species interactions and distinct microbial communities in high Arctic permafrost affected cryosols are associated with the CH4 and CO2 gas fluxes.</title>
        <authorList>
            <person name="Altshuler I."/>
            <person name="Hamel J."/>
            <person name="Turney S."/>
            <person name="Magnuson E."/>
            <person name="Levesque R."/>
            <person name="Greer C."/>
            <person name="Whyte L.G."/>
        </authorList>
    </citation>
    <scope>NUCLEOTIDE SEQUENCE [LARGE SCALE GENOMIC DNA]</scope>
    <source>
        <strain evidence="6 7">S9.3B</strain>
    </source>
</reference>
<keyword evidence="7" id="KW-1185">Reference proteome</keyword>
<proteinExistence type="predicted"/>
<dbReference type="InterPro" id="IPR009057">
    <property type="entry name" value="Homeodomain-like_sf"/>
</dbReference>
<dbReference type="OrthoDB" id="9814005at2"/>
<feature type="domain" description="SIS" evidence="5">
    <location>
        <begin position="145"/>
        <end position="282"/>
    </location>
</feature>
<evidence type="ECO:0000313" key="6">
    <source>
        <dbReference type="EMBL" id="TPG57770.1"/>
    </source>
</evidence>
<dbReference type="InterPro" id="IPR036388">
    <property type="entry name" value="WH-like_DNA-bd_sf"/>
</dbReference>
<dbReference type="PANTHER" id="PTHR30514">
    <property type="entry name" value="GLUCOKINASE"/>
    <property type="match status" value="1"/>
</dbReference>
<dbReference type="AlphaFoldDB" id="A0A502G8W6"/>
<dbReference type="PROSITE" id="PS51071">
    <property type="entry name" value="HTH_RPIR"/>
    <property type="match status" value="1"/>
</dbReference>
<feature type="domain" description="HTH rpiR-type" evidence="4">
    <location>
        <begin position="19"/>
        <end position="95"/>
    </location>
</feature>
<organism evidence="6 7">
    <name type="scientific">Muricoccus nepalensis</name>
    <dbReference type="NCBI Taxonomy" id="1854500"/>
    <lineage>
        <taxon>Bacteria</taxon>
        <taxon>Pseudomonadati</taxon>
        <taxon>Pseudomonadota</taxon>
        <taxon>Alphaproteobacteria</taxon>
        <taxon>Acetobacterales</taxon>
        <taxon>Roseomonadaceae</taxon>
        <taxon>Muricoccus</taxon>
    </lineage>
</organism>
<evidence type="ECO:0000313" key="7">
    <source>
        <dbReference type="Proteomes" id="UP000317078"/>
    </source>
</evidence>
<gene>
    <name evidence="6" type="ORF">EAH89_10100</name>
</gene>
<evidence type="ECO:0000256" key="2">
    <source>
        <dbReference type="ARBA" id="ARBA00023125"/>
    </source>
</evidence>
<dbReference type="Proteomes" id="UP000317078">
    <property type="component" value="Unassembled WGS sequence"/>
</dbReference>
<dbReference type="Pfam" id="PF01418">
    <property type="entry name" value="HTH_6"/>
    <property type="match status" value="1"/>
</dbReference>
<dbReference type="SUPFAM" id="SSF53697">
    <property type="entry name" value="SIS domain"/>
    <property type="match status" value="1"/>
</dbReference>
<dbReference type="PANTHER" id="PTHR30514:SF20">
    <property type="entry name" value="TRANSCRIPTIONAL REGULATOR"/>
    <property type="match status" value="1"/>
</dbReference>
<dbReference type="CDD" id="cd05013">
    <property type="entry name" value="SIS_RpiR"/>
    <property type="match status" value="1"/>
</dbReference>
<dbReference type="EMBL" id="RCZP01000007">
    <property type="protein sequence ID" value="TPG57770.1"/>
    <property type="molecule type" value="Genomic_DNA"/>
</dbReference>
<dbReference type="Gene3D" id="3.40.50.10490">
    <property type="entry name" value="Glucose-6-phosphate isomerase like protein, domain 1"/>
    <property type="match status" value="1"/>
</dbReference>
<keyword evidence="1" id="KW-0805">Transcription regulation</keyword>
<dbReference type="Pfam" id="PF01380">
    <property type="entry name" value="SIS"/>
    <property type="match status" value="1"/>
</dbReference>
<keyword evidence="2" id="KW-0238">DNA-binding</keyword>
<dbReference type="Gene3D" id="1.10.10.10">
    <property type="entry name" value="Winged helix-like DNA-binding domain superfamily/Winged helix DNA-binding domain"/>
    <property type="match status" value="1"/>
</dbReference>
<dbReference type="PROSITE" id="PS51464">
    <property type="entry name" value="SIS"/>
    <property type="match status" value="1"/>
</dbReference>